<proteinExistence type="predicted"/>
<keyword evidence="5" id="KW-1185">Reference proteome</keyword>
<dbReference type="Gene3D" id="3.30.70.330">
    <property type="match status" value="1"/>
</dbReference>
<dbReference type="EMBL" id="QKKF02016774">
    <property type="protein sequence ID" value="RZF41287.1"/>
    <property type="molecule type" value="Genomic_DNA"/>
</dbReference>
<feature type="domain" description="RRM" evidence="3">
    <location>
        <begin position="199"/>
        <end position="271"/>
    </location>
</feature>
<dbReference type="SUPFAM" id="SSF54928">
    <property type="entry name" value="RNA-binding domain, RBD"/>
    <property type="match status" value="1"/>
</dbReference>
<dbReference type="InterPro" id="IPR012677">
    <property type="entry name" value="Nucleotide-bd_a/b_plait_sf"/>
</dbReference>
<evidence type="ECO:0000313" key="5">
    <source>
        <dbReference type="Proteomes" id="UP000291343"/>
    </source>
</evidence>
<dbReference type="InParanoid" id="A0A482X695"/>
<dbReference type="Pfam" id="PF00076">
    <property type="entry name" value="RRM_1"/>
    <property type="match status" value="1"/>
</dbReference>
<dbReference type="SMART" id="SM00028">
    <property type="entry name" value="TPR"/>
    <property type="match status" value="2"/>
</dbReference>
<organism evidence="4 5">
    <name type="scientific">Laodelphax striatellus</name>
    <name type="common">Small brown planthopper</name>
    <name type="synonym">Delphax striatella</name>
    <dbReference type="NCBI Taxonomy" id="195883"/>
    <lineage>
        <taxon>Eukaryota</taxon>
        <taxon>Metazoa</taxon>
        <taxon>Ecdysozoa</taxon>
        <taxon>Arthropoda</taxon>
        <taxon>Hexapoda</taxon>
        <taxon>Insecta</taxon>
        <taxon>Pterygota</taxon>
        <taxon>Neoptera</taxon>
        <taxon>Paraneoptera</taxon>
        <taxon>Hemiptera</taxon>
        <taxon>Auchenorrhyncha</taxon>
        <taxon>Fulgoroidea</taxon>
        <taxon>Delphacidae</taxon>
        <taxon>Criomorphinae</taxon>
        <taxon>Laodelphax</taxon>
    </lineage>
</organism>
<dbReference type="InterPro" id="IPR019734">
    <property type="entry name" value="TPR_rpt"/>
</dbReference>
<sequence>MSLEDLGQQAYQKAKLHNDFKGAVEILNKAIGKYPSDKRLYNNRSYCYNKLGKYDKALEDATFMVRRFPDYIKSHYRKGEALFSLNNLVEAEKCFQTVLKMDRGNEEALAQLINIQTERLGSGKNYPKWQIEKALVLAEYDSKVAAYLLDNGGVDPKIDDEIYVSDDDIIEIKVQPTRKVKHKVVLDPFTDPINVYNCPSIWIGNVTKNFTEDSLRKIFSEFGKIKSMSVHYSNTCAFVNYMDPSMASKAMKLFQSENHPYQNLVVRFPDNAAKCKPKPNLLKT</sequence>
<keyword evidence="1 2" id="KW-0694">RNA-binding</keyword>
<name>A0A482X695_LAOST</name>
<dbReference type="Gene3D" id="1.25.40.10">
    <property type="entry name" value="Tetratricopeptide repeat domain"/>
    <property type="match status" value="1"/>
</dbReference>
<comment type="caution">
    <text evidence="4">The sequence shown here is derived from an EMBL/GenBank/DDBJ whole genome shotgun (WGS) entry which is preliminary data.</text>
</comment>
<accession>A0A482X695</accession>
<gene>
    <name evidence="4" type="ORF">LSTR_LSTR000001</name>
</gene>
<dbReference type="AlphaFoldDB" id="A0A482X695"/>
<dbReference type="Pfam" id="PF14559">
    <property type="entry name" value="TPR_19"/>
    <property type="match status" value="1"/>
</dbReference>
<dbReference type="PANTHER" id="PTHR47678:SF4">
    <property type="entry name" value="SHOCK PROTEIN 70 (HSP70)-INTERACTING PROTEIN, PUTATIVE-RELATED"/>
    <property type="match status" value="1"/>
</dbReference>
<reference evidence="4 5" key="1">
    <citation type="journal article" date="2017" name="Gigascience">
        <title>Genome sequence of the small brown planthopper, Laodelphax striatellus.</title>
        <authorList>
            <person name="Zhu J."/>
            <person name="Jiang F."/>
            <person name="Wang X."/>
            <person name="Yang P."/>
            <person name="Bao Y."/>
            <person name="Zhao W."/>
            <person name="Wang W."/>
            <person name="Lu H."/>
            <person name="Wang Q."/>
            <person name="Cui N."/>
            <person name="Li J."/>
            <person name="Chen X."/>
            <person name="Luo L."/>
            <person name="Yu J."/>
            <person name="Kang L."/>
            <person name="Cui F."/>
        </authorList>
    </citation>
    <scope>NUCLEOTIDE SEQUENCE [LARGE SCALE GENOMIC DNA]</scope>
    <source>
        <strain evidence="4">Lst14</strain>
    </source>
</reference>
<protein>
    <recommendedName>
        <fullName evidence="3">RRM domain-containing protein</fullName>
    </recommendedName>
</protein>
<dbReference type="SMR" id="A0A482X695"/>
<dbReference type="SMART" id="SM00360">
    <property type="entry name" value="RRM"/>
    <property type="match status" value="1"/>
</dbReference>
<evidence type="ECO:0000259" key="3">
    <source>
        <dbReference type="PROSITE" id="PS50102"/>
    </source>
</evidence>
<dbReference type="InterPro" id="IPR011990">
    <property type="entry name" value="TPR-like_helical_dom_sf"/>
</dbReference>
<dbReference type="InterPro" id="IPR000504">
    <property type="entry name" value="RRM_dom"/>
</dbReference>
<dbReference type="SUPFAM" id="SSF48452">
    <property type="entry name" value="TPR-like"/>
    <property type="match status" value="1"/>
</dbReference>
<evidence type="ECO:0000256" key="2">
    <source>
        <dbReference type="PROSITE-ProRule" id="PRU00176"/>
    </source>
</evidence>
<evidence type="ECO:0000313" key="4">
    <source>
        <dbReference type="EMBL" id="RZF41287.1"/>
    </source>
</evidence>
<dbReference type="PROSITE" id="PS50102">
    <property type="entry name" value="RRM"/>
    <property type="match status" value="1"/>
</dbReference>
<dbReference type="GO" id="GO:0003723">
    <property type="term" value="F:RNA binding"/>
    <property type="evidence" value="ECO:0007669"/>
    <property type="project" value="UniProtKB-UniRule"/>
</dbReference>
<dbReference type="OrthoDB" id="6614378at2759"/>
<dbReference type="Proteomes" id="UP000291343">
    <property type="component" value="Unassembled WGS sequence"/>
</dbReference>
<dbReference type="STRING" id="195883.A0A482X695"/>
<evidence type="ECO:0000256" key="1">
    <source>
        <dbReference type="ARBA" id="ARBA00022884"/>
    </source>
</evidence>
<dbReference type="InterPro" id="IPR035979">
    <property type="entry name" value="RBD_domain_sf"/>
</dbReference>
<dbReference type="PANTHER" id="PTHR47678">
    <property type="entry name" value="TETRATRICOPEPTIDE REPEAT PROTEIN 31"/>
    <property type="match status" value="1"/>
</dbReference>
<dbReference type="CDD" id="cd00590">
    <property type="entry name" value="RRM_SF"/>
    <property type="match status" value="1"/>
</dbReference>